<gene>
    <name evidence="3" type="ORF">ABEB36_003976</name>
</gene>
<evidence type="ECO:0000256" key="2">
    <source>
        <dbReference type="SAM" id="SignalP"/>
    </source>
</evidence>
<organism evidence="3 4">
    <name type="scientific">Hypothenemus hampei</name>
    <name type="common">Coffee berry borer</name>
    <dbReference type="NCBI Taxonomy" id="57062"/>
    <lineage>
        <taxon>Eukaryota</taxon>
        <taxon>Metazoa</taxon>
        <taxon>Ecdysozoa</taxon>
        <taxon>Arthropoda</taxon>
        <taxon>Hexapoda</taxon>
        <taxon>Insecta</taxon>
        <taxon>Pterygota</taxon>
        <taxon>Neoptera</taxon>
        <taxon>Endopterygota</taxon>
        <taxon>Coleoptera</taxon>
        <taxon>Polyphaga</taxon>
        <taxon>Cucujiformia</taxon>
        <taxon>Curculionidae</taxon>
        <taxon>Scolytinae</taxon>
        <taxon>Hypothenemus</taxon>
    </lineage>
</organism>
<feature type="signal peptide" evidence="2">
    <location>
        <begin position="1"/>
        <end position="16"/>
    </location>
</feature>
<evidence type="ECO:0000313" key="3">
    <source>
        <dbReference type="EMBL" id="KAL1509203.1"/>
    </source>
</evidence>
<comment type="caution">
    <text evidence="3">The sequence shown here is derived from an EMBL/GenBank/DDBJ whole genome shotgun (WGS) entry which is preliminary data.</text>
</comment>
<name>A0ABD1F4X6_HYPHA</name>
<dbReference type="EMBL" id="JBDJPC010000003">
    <property type="protein sequence ID" value="KAL1509203.1"/>
    <property type="molecule type" value="Genomic_DNA"/>
</dbReference>
<dbReference type="SMART" id="SM00708">
    <property type="entry name" value="PhBP"/>
    <property type="match status" value="1"/>
</dbReference>
<dbReference type="PANTHER" id="PTHR11857">
    <property type="entry name" value="ODORANT BINDING PROTEIN-RELATED"/>
    <property type="match status" value="1"/>
</dbReference>
<dbReference type="Proteomes" id="UP001566132">
    <property type="component" value="Unassembled WGS sequence"/>
</dbReference>
<dbReference type="Pfam" id="PF01395">
    <property type="entry name" value="PBP_GOBP"/>
    <property type="match status" value="1"/>
</dbReference>
<sequence length="149" mass="16795">MKSLVLFVSFLVGINALDQSLIEEKKQQIIEWGLECAESEKATPEDIEALKNHQPPVSHQGRCLLFCVNKKLQLMNEDGSINVPHTTWLDKVKADDSELFEKLSKVYHSCIDKVTPKSDGCDTALDLVSCLKEEGEKDGLNKIFHPDRK</sequence>
<feature type="chain" id="PRO_5044857806" evidence="2">
    <location>
        <begin position="17"/>
        <end position="149"/>
    </location>
</feature>
<dbReference type="SUPFAM" id="SSF47565">
    <property type="entry name" value="Insect pheromone/odorant-binding proteins"/>
    <property type="match status" value="1"/>
</dbReference>
<keyword evidence="1 2" id="KW-0732">Signal</keyword>
<dbReference type="Gene3D" id="1.10.238.20">
    <property type="entry name" value="Pheromone/general odorant binding protein domain"/>
    <property type="match status" value="1"/>
</dbReference>
<evidence type="ECO:0000313" key="4">
    <source>
        <dbReference type="Proteomes" id="UP001566132"/>
    </source>
</evidence>
<protein>
    <submittedName>
        <fullName evidence="3">Uncharacterized protein</fullName>
    </submittedName>
</protein>
<proteinExistence type="predicted"/>
<keyword evidence="4" id="KW-1185">Reference proteome</keyword>
<dbReference type="InterPro" id="IPR006170">
    <property type="entry name" value="PBP/GOBP"/>
</dbReference>
<reference evidence="3 4" key="1">
    <citation type="submission" date="2024-05" db="EMBL/GenBank/DDBJ databases">
        <title>Genetic variation in Jamaican populations of the coffee berry borer (Hypothenemus hampei).</title>
        <authorList>
            <person name="Errbii M."/>
            <person name="Myrie A."/>
        </authorList>
    </citation>
    <scope>NUCLEOTIDE SEQUENCE [LARGE SCALE GENOMIC DNA]</scope>
    <source>
        <strain evidence="3">JA-Hopewell-2020-01-JO</strain>
        <tissue evidence="3">Whole body</tissue>
    </source>
</reference>
<dbReference type="AlphaFoldDB" id="A0ABD1F4X6"/>
<dbReference type="PANTHER" id="PTHR11857:SF42">
    <property type="entry name" value="GENERAL ODORANT-BINDING PROTEIN 19D-RELATED"/>
    <property type="match status" value="1"/>
</dbReference>
<dbReference type="CDD" id="cd23992">
    <property type="entry name" value="PBP_GOBP"/>
    <property type="match status" value="1"/>
</dbReference>
<evidence type="ECO:0000256" key="1">
    <source>
        <dbReference type="ARBA" id="ARBA00022729"/>
    </source>
</evidence>
<accession>A0ABD1F4X6</accession>
<dbReference type="InterPro" id="IPR036728">
    <property type="entry name" value="PBP_GOBP_sf"/>
</dbReference>